<dbReference type="EMBL" id="JADWDJ010000019">
    <property type="protein sequence ID" value="KAG5266069.1"/>
    <property type="molecule type" value="Genomic_DNA"/>
</dbReference>
<accession>A0AAV6FTC0</accession>
<dbReference type="AlphaFoldDB" id="A0AAV6FTC0"/>
<name>A0AAV6FTC0_9TELE</name>
<evidence type="ECO:0000313" key="1">
    <source>
        <dbReference type="EMBL" id="KAG5266069.1"/>
    </source>
</evidence>
<evidence type="ECO:0000313" key="2">
    <source>
        <dbReference type="Proteomes" id="UP000823561"/>
    </source>
</evidence>
<proteinExistence type="predicted"/>
<comment type="caution">
    <text evidence="1">The sequence shown here is derived from an EMBL/GenBank/DDBJ whole genome shotgun (WGS) entry which is preliminary data.</text>
</comment>
<dbReference type="Proteomes" id="UP000823561">
    <property type="component" value="Chromosome 19"/>
</dbReference>
<keyword evidence="2" id="KW-1185">Reference proteome</keyword>
<sequence length="267" mass="30300">MTSSEDIKRVFKVNTLDVECILSVKTELGILDSVLKLNLDYAMKALEAMPMSKKTNAVLQVEGEQGLFTFFSYPFDPPPFYYVVRSDNNDLKLLQKINVNNKQLTIEDICESHFIGHCCRDEIKSCMKQAHEKVASKKEGLGNVDLKIICGELHLTYITLNPSSAIEIRPDRRVKIENNYLSDVLRAMNQMEKCGEMSPGMLACFQHLIASSPKAKHKGAVQILLMSEGKTVEFLHRDDLEPKDIFVIFIGANNKPEMRHTTDHCLY</sequence>
<organism evidence="1 2">
    <name type="scientific">Alosa alosa</name>
    <name type="common">allis shad</name>
    <dbReference type="NCBI Taxonomy" id="278164"/>
    <lineage>
        <taxon>Eukaryota</taxon>
        <taxon>Metazoa</taxon>
        <taxon>Chordata</taxon>
        <taxon>Craniata</taxon>
        <taxon>Vertebrata</taxon>
        <taxon>Euteleostomi</taxon>
        <taxon>Actinopterygii</taxon>
        <taxon>Neopterygii</taxon>
        <taxon>Teleostei</taxon>
        <taxon>Clupei</taxon>
        <taxon>Clupeiformes</taxon>
        <taxon>Clupeoidei</taxon>
        <taxon>Clupeidae</taxon>
        <taxon>Alosa</taxon>
    </lineage>
</organism>
<reference evidence="1" key="1">
    <citation type="submission" date="2020-10" db="EMBL/GenBank/DDBJ databases">
        <title>Chromosome-scale genome assembly of the Allis shad, Alosa alosa.</title>
        <authorList>
            <person name="Margot Z."/>
            <person name="Christophe K."/>
            <person name="Cabau C."/>
            <person name="Louis A."/>
            <person name="Berthelot C."/>
            <person name="Parey E."/>
            <person name="Roest Crollius H."/>
            <person name="Montfort J."/>
            <person name="Robinson-Rechavi M."/>
            <person name="Bucao C."/>
            <person name="Bouchez O."/>
            <person name="Gislard M."/>
            <person name="Lluch J."/>
            <person name="Milhes M."/>
            <person name="Lampietro C."/>
            <person name="Lopez Roques C."/>
            <person name="Donnadieu C."/>
            <person name="Braasch I."/>
            <person name="Desvignes T."/>
            <person name="Postlethwait J."/>
            <person name="Bobe J."/>
            <person name="Guiguen Y."/>
        </authorList>
    </citation>
    <scope>NUCLEOTIDE SEQUENCE</scope>
    <source>
        <strain evidence="1">M-15738</strain>
        <tissue evidence="1">Blood</tissue>
    </source>
</reference>
<gene>
    <name evidence="1" type="ORF">AALO_G00249450</name>
</gene>
<protein>
    <submittedName>
        <fullName evidence="1">Uncharacterized protein</fullName>
    </submittedName>
</protein>